<dbReference type="Proteomes" id="UP000095282">
    <property type="component" value="Unplaced"/>
</dbReference>
<proteinExistence type="predicted"/>
<accession>A0A1I7TXQ2</accession>
<evidence type="ECO:0000313" key="2">
    <source>
        <dbReference type="WBParaSite" id="Csp11.Scaffold629.g12841.t1"/>
    </source>
</evidence>
<sequence length="66" mass="7761">MGSSTRRRKTTTTIRSFDRMCCGTWEAVEGRDKQRAEEVFEYGNMFFWKPVIEVIDQKSSSPLYES</sequence>
<dbReference type="WBParaSite" id="Csp11.Scaffold629.g12841.t1">
    <property type="protein sequence ID" value="Csp11.Scaffold629.g12841.t1"/>
    <property type="gene ID" value="Csp11.Scaffold629.g12841"/>
</dbReference>
<name>A0A1I7TXQ2_9PELO</name>
<organism evidence="1 2">
    <name type="scientific">Caenorhabditis tropicalis</name>
    <dbReference type="NCBI Taxonomy" id="1561998"/>
    <lineage>
        <taxon>Eukaryota</taxon>
        <taxon>Metazoa</taxon>
        <taxon>Ecdysozoa</taxon>
        <taxon>Nematoda</taxon>
        <taxon>Chromadorea</taxon>
        <taxon>Rhabditida</taxon>
        <taxon>Rhabditina</taxon>
        <taxon>Rhabditomorpha</taxon>
        <taxon>Rhabditoidea</taxon>
        <taxon>Rhabditidae</taxon>
        <taxon>Peloderinae</taxon>
        <taxon>Caenorhabditis</taxon>
    </lineage>
</organism>
<protein>
    <submittedName>
        <fullName evidence="2">Ovule protein</fullName>
    </submittedName>
</protein>
<dbReference type="AlphaFoldDB" id="A0A1I7TXQ2"/>
<evidence type="ECO:0000313" key="1">
    <source>
        <dbReference type="Proteomes" id="UP000095282"/>
    </source>
</evidence>
<keyword evidence="1" id="KW-1185">Reference proteome</keyword>
<reference evidence="2" key="1">
    <citation type="submission" date="2016-11" db="UniProtKB">
        <authorList>
            <consortium name="WormBaseParasite"/>
        </authorList>
    </citation>
    <scope>IDENTIFICATION</scope>
</reference>